<sequence>MKIVFLLTFAGVLTLAYTAALEEQGCLNVPAKEKFEPKKYFHGRWYLTNLQKALLSPTDVCQESKSDVLEDGTISHKIYAYSDKRIPQFVVLNCTSSLSDIKDDLGKVPLHCKVTKSDKVLEFDMEGTIVETDYDQFAVFYVCGKNENKELGNMLILNRDKDGEPTDQRITDTLKKLGLDLSTFASRKNANCK</sequence>
<dbReference type="Gene3D" id="2.40.128.20">
    <property type="match status" value="1"/>
</dbReference>
<reference evidence="8" key="1">
    <citation type="journal article" date="2018" name="J. Proteomics">
        <title>Exploring the molecular complexity of Triatoma dimidiata sialome.</title>
        <authorList>
            <person name="Santiago P.B."/>
            <person name="de Araujo C.N."/>
            <person name="Charneau S."/>
            <person name="Bastos I.M.D."/>
            <person name="Assumpcao T.C.F."/>
            <person name="Queiroz R.M.L."/>
            <person name="Praca Y.R."/>
            <person name="Cordeiro T.M."/>
            <person name="Garcia C.H.S."/>
            <person name="da Silva I.G."/>
            <person name="Raiol T."/>
            <person name="Motta F.N."/>
            <person name="de Araujo Oliveira J.V."/>
            <person name="de Sousa M.V."/>
            <person name="Ribeiro J.M.C."/>
            <person name="de Santana J.M."/>
        </authorList>
    </citation>
    <scope>NUCLEOTIDE SEQUENCE</scope>
    <source>
        <strain evidence="8">Santander</strain>
        <tissue evidence="8">Salivary glands</tissue>
    </source>
</reference>
<dbReference type="Pfam" id="PF03973">
    <property type="entry name" value="Triabin"/>
    <property type="match status" value="1"/>
</dbReference>
<evidence type="ECO:0000256" key="2">
    <source>
        <dbReference type="ARBA" id="ARBA00022525"/>
    </source>
</evidence>
<dbReference type="GO" id="GO:0030682">
    <property type="term" value="P:symbiont-mediated perturbation of host defenses"/>
    <property type="evidence" value="ECO:0007669"/>
    <property type="project" value="InterPro"/>
</dbReference>
<feature type="non-terminal residue" evidence="8">
    <location>
        <position position="193"/>
    </location>
</feature>
<dbReference type="EMBL" id="GECL01000771">
    <property type="protein sequence ID" value="JAP05353.1"/>
    <property type="molecule type" value="Transcribed_RNA"/>
</dbReference>
<keyword evidence="4 7" id="KW-0732">Signal</keyword>
<dbReference type="InterPro" id="IPR005657">
    <property type="entry name" value="Triabi/Procalin"/>
</dbReference>
<protein>
    <submittedName>
        <fullName evidence="8">Putative triabin-like lipocalin 4a lipocalin</fullName>
    </submittedName>
</protein>
<organism evidence="8">
    <name type="scientific">Triatoma dimidiata</name>
    <name type="common">Kissing bug</name>
    <name type="synonym">Meccus dimidiatus</name>
    <dbReference type="NCBI Taxonomy" id="72491"/>
    <lineage>
        <taxon>Eukaryota</taxon>
        <taxon>Metazoa</taxon>
        <taxon>Ecdysozoa</taxon>
        <taxon>Arthropoda</taxon>
        <taxon>Hexapoda</taxon>
        <taxon>Insecta</taxon>
        <taxon>Pterygota</taxon>
        <taxon>Neoptera</taxon>
        <taxon>Paraneoptera</taxon>
        <taxon>Hemiptera</taxon>
        <taxon>Heteroptera</taxon>
        <taxon>Panheteroptera</taxon>
        <taxon>Cimicomorpha</taxon>
        <taxon>Reduviidae</taxon>
        <taxon>Triatominae</taxon>
        <taxon>Triatoma</taxon>
    </lineage>
</organism>
<keyword evidence="5" id="KW-1199">Hemostasis impairing toxin</keyword>
<dbReference type="SUPFAM" id="SSF50814">
    <property type="entry name" value="Lipocalins"/>
    <property type="match status" value="1"/>
</dbReference>
<dbReference type="GO" id="GO:0090729">
    <property type="term" value="F:toxin activity"/>
    <property type="evidence" value="ECO:0007669"/>
    <property type="project" value="UniProtKB-KW"/>
</dbReference>
<accession>A0A0V0GBN2</accession>
<evidence type="ECO:0000256" key="6">
    <source>
        <dbReference type="ARBA" id="ARBA00034121"/>
    </source>
</evidence>
<name>A0A0V0GBN2_TRIDM</name>
<comment type="similarity">
    <text evidence="6">Belongs to the calycin superfamily. Triabin family.</text>
</comment>
<dbReference type="GO" id="GO:0005576">
    <property type="term" value="C:extracellular region"/>
    <property type="evidence" value="ECO:0007669"/>
    <property type="project" value="UniProtKB-SubCell"/>
</dbReference>
<evidence type="ECO:0000256" key="1">
    <source>
        <dbReference type="ARBA" id="ARBA00004613"/>
    </source>
</evidence>
<evidence type="ECO:0000313" key="8">
    <source>
        <dbReference type="EMBL" id="JAP05353.1"/>
    </source>
</evidence>
<evidence type="ECO:0000256" key="7">
    <source>
        <dbReference type="SAM" id="SignalP"/>
    </source>
</evidence>
<evidence type="ECO:0000256" key="5">
    <source>
        <dbReference type="ARBA" id="ARBA00023240"/>
    </source>
</evidence>
<keyword evidence="2" id="KW-0964">Secreted</keyword>
<feature type="chain" id="PRO_5006865207" evidence="7">
    <location>
        <begin position="21"/>
        <end position="193"/>
    </location>
</feature>
<keyword evidence="3" id="KW-0800">Toxin</keyword>
<evidence type="ECO:0000256" key="4">
    <source>
        <dbReference type="ARBA" id="ARBA00022729"/>
    </source>
</evidence>
<proteinExistence type="inferred from homology"/>
<dbReference type="AlphaFoldDB" id="A0A0V0GBN2"/>
<comment type="subcellular location">
    <subcellularLocation>
        <location evidence="1">Secreted</location>
    </subcellularLocation>
</comment>
<dbReference type="InterPro" id="IPR012674">
    <property type="entry name" value="Calycin"/>
</dbReference>
<evidence type="ECO:0000256" key="3">
    <source>
        <dbReference type="ARBA" id="ARBA00022656"/>
    </source>
</evidence>
<feature type="signal peptide" evidence="7">
    <location>
        <begin position="1"/>
        <end position="20"/>
    </location>
</feature>